<keyword evidence="2" id="KW-0808">Transferase</keyword>
<protein>
    <submittedName>
        <fullName evidence="2">Prolipoprotein diacylglyceryl transferase</fullName>
    </submittedName>
</protein>
<evidence type="ECO:0000313" key="2">
    <source>
        <dbReference type="EMBL" id="SJZ65222.1"/>
    </source>
</evidence>
<keyword evidence="1" id="KW-0472">Membrane</keyword>
<name>A0A1T4ME52_9BACT</name>
<feature type="transmembrane region" description="Helical" evidence="1">
    <location>
        <begin position="274"/>
        <end position="296"/>
    </location>
</feature>
<feature type="transmembrane region" description="Helical" evidence="1">
    <location>
        <begin position="141"/>
        <end position="161"/>
    </location>
</feature>
<evidence type="ECO:0000313" key="3">
    <source>
        <dbReference type="Proteomes" id="UP000190102"/>
    </source>
</evidence>
<dbReference type="STRING" id="115783.SAMN02745119_01251"/>
<organism evidence="2 3">
    <name type="scientific">Trichlorobacter thiogenes</name>
    <dbReference type="NCBI Taxonomy" id="115783"/>
    <lineage>
        <taxon>Bacteria</taxon>
        <taxon>Pseudomonadati</taxon>
        <taxon>Thermodesulfobacteriota</taxon>
        <taxon>Desulfuromonadia</taxon>
        <taxon>Geobacterales</taxon>
        <taxon>Geobacteraceae</taxon>
        <taxon>Trichlorobacter</taxon>
    </lineage>
</organism>
<keyword evidence="1" id="KW-1133">Transmembrane helix</keyword>
<dbReference type="GO" id="GO:0042158">
    <property type="term" value="P:lipoprotein biosynthetic process"/>
    <property type="evidence" value="ECO:0007669"/>
    <property type="project" value="InterPro"/>
</dbReference>
<feature type="transmembrane region" description="Helical" evidence="1">
    <location>
        <begin position="52"/>
        <end position="74"/>
    </location>
</feature>
<proteinExistence type="predicted"/>
<evidence type="ECO:0000256" key="1">
    <source>
        <dbReference type="SAM" id="Phobius"/>
    </source>
</evidence>
<dbReference type="GO" id="GO:0008961">
    <property type="term" value="F:phosphatidylglycerol-prolipoprotein diacylglyceryl transferase activity"/>
    <property type="evidence" value="ECO:0007669"/>
    <property type="project" value="InterPro"/>
</dbReference>
<accession>A0A1T4ME52</accession>
<dbReference type="RefSeq" id="WP_078789517.1">
    <property type="nucleotide sequence ID" value="NZ_FUWR01000005.1"/>
</dbReference>
<dbReference type="EMBL" id="FUWR01000005">
    <property type="protein sequence ID" value="SJZ65222.1"/>
    <property type="molecule type" value="Genomic_DNA"/>
</dbReference>
<keyword evidence="3" id="KW-1185">Reference proteome</keyword>
<reference evidence="3" key="1">
    <citation type="submission" date="2017-02" db="EMBL/GenBank/DDBJ databases">
        <authorList>
            <person name="Varghese N."/>
            <person name="Submissions S."/>
        </authorList>
    </citation>
    <scope>NUCLEOTIDE SEQUENCE [LARGE SCALE GENOMIC DNA]</scope>
    <source>
        <strain evidence="3">ATCC BAA-34</strain>
    </source>
</reference>
<dbReference type="AlphaFoldDB" id="A0A1T4ME52"/>
<feature type="transmembrane region" description="Helical" evidence="1">
    <location>
        <begin position="112"/>
        <end position="134"/>
    </location>
</feature>
<dbReference type="InterPro" id="IPR001640">
    <property type="entry name" value="Lgt"/>
</dbReference>
<dbReference type="Proteomes" id="UP000190102">
    <property type="component" value="Unassembled WGS sequence"/>
</dbReference>
<dbReference type="GO" id="GO:0005886">
    <property type="term" value="C:plasma membrane"/>
    <property type="evidence" value="ECO:0007669"/>
    <property type="project" value="InterPro"/>
</dbReference>
<keyword evidence="1" id="KW-0812">Transmembrane</keyword>
<sequence length="351" mass="37514">MSAALFLLIATFLLGAYLWWGFRFLPAERWQIVAAVPTARDPHGNGWLGINITWYGLLTANAYLVAVAVLLVLLGSVGVSPLGTALLAAAMLCCCVPASRLVARIVEKKAHTFTVGGAVFVGIIITPFLIGLLNRLVGPQLGFQIPVMAAYAAIAIAYAFGEGLGRLACISFGCCYGKPVPQDGGWLHRLFSGRGFVFKGSTKKIAYADGMESVEVLPVQALTAVLYTVCGLLATALFLSAHHAAAFLLATTVTQGWRSFSETMRADYRGEGRISAYQIMGMIGVLYAFAMVWLLGGATSAPAQLAAGLQSIWSPALILFLQGIWCIIFFYTGRSTVTGATLSFHVHHDRI</sequence>
<feature type="transmembrane region" description="Helical" evidence="1">
    <location>
        <begin position="312"/>
        <end position="331"/>
    </location>
</feature>
<gene>
    <name evidence="2" type="ORF">SAMN02745119_01251</name>
</gene>
<dbReference type="OrthoDB" id="5386948at2"/>
<feature type="transmembrane region" description="Helical" evidence="1">
    <location>
        <begin position="86"/>
        <end position="106"/>
    </location>
</feature>
<keyword evidence="2" id="KW-0449">Lipoprotein</keyword>
<dbReference type="Pfam" id="PF01790">
    <property type="entry name" value="LGT"/>
    <property type="match status" value="1"/>
</dbReference>
<feature type="transmembrane region" description="Helical" evidence="1">
    <location>
        <begin position="224"/>
        <end position="253"/>
    </location>
</feature>